<accession>A0A016WAE4</accession>
<comment type="caution">
    <text evidence="2">The sequence shown here is derived from an EMBL/GenBank/DDBJ whole genome shotgun (WGS) entry which is preliminary data.</text>
</comment>
<evidence type="ECO:0000256" key="1">
    <source>
        <dbReference type="SAM" id="MobiDB-lite"/>
    </source>
</evidence>
<dbReference type="Proteomes" id="UP000024635">
    <property type="component" value="Unassembled WGS sequence"/>
</dbReference>
<dbReference type="EMBL" id="JARK01000480">
    <property type="protein sequence ID" value="EYC36585.1"/>
    <property type="molecule type" value="Genomic_DNA"/>
</dbReference>
<evidence type="ECO:0000313" key="2">
    <source>
        <dbReference type="EMBL" id="EYC36585.1"/>
    </source>
</evidence>
<proteinExistence type="predicted"/>
<evidence type="ECO:0000313" key="3">
    <source>
        <dbReference type="Proteomes" id="UP000024635"/>
    </source>
</evidence>
<feature type="compositionally biased region" description="Basic and acidic residues" evidence="1">
    <location>
        <begin position="16"/>
        <end position="30"/>
    </location>
</feature>
<sequence>MNWSCVSGFSWRKQEGEPADLEVKSRRPDGFQRGSGKNRRRLYGGQQVRQGKNCSHRPIRVEAYEATPLSEA</sequence>
<name>A0A016WAE4_9BILA</name>
<protein>
    <submittedName>
        <fullName evidence="2">Uncharacterized protein</fullName>
    </submittedName>
</protein>
<dbReference type="AlphaFoldDB" id="A0A016WAE4"/>
<gene>
    <name evidence="2" type="primary">Acey_s0880.g2833</name>
    <name evidence="2" type="ORF">Y032_0880g2833</name>
</gene>
<feature type="region of interest" description="Disordered" evidence="1">
    <location>
        <begin position="16"/>
        <end position="54"/>
    </location>
</feature>
<reference evidence="3" key="1">
    <citation type="journal article" date="2015" name="Nat. Genet.">
        <title>The genome and transcriptome of the zoonotic hookworm Ancylostoma ceylanicum identify infection-specific gene families.</title>
        <authorList>
            <person name="Schwarz E.M."/>
            <person name="Hu Y."/>
            <person name="Antoshechkin I."/>
            <person name="Miller M.M."/>
            <person name="Sternberg P.W."/>
            <person name="Aroian R.V."/>
        </authorList>
    </citation>
    <scope>NUCLEOTIDE SEQUENCE</scope>
    <source>
        <strain evidence="3">HY135</strain>
    </source>
</reference>
<keyword evidence="3" id="KW-1185">Reference proteome</keyword>
<organism evidence="2 3">
    <name type="scientific">Ancylostoma ceylanicum</name>
    <dbReference type="NCBI Taxonomy" id="53326"/>
    <lineage>
        <taxon>Eukaryota</taxon>
        <taxon>Metazoa</taxon>
        <taxon>Ecdysozoa</taxon>
        <taxon>Nematoda</taxon>
        <taxon>Chromadorea</taxon>
        <taxon>Rhabditida</taxon>
        <taxon>Rhabditina</taxon>
        <taxon>Rhabditomorpha</taxon>
        <taxon>Strongyloidea</taxon>
        <taxon>Ancylostomatidae</taxon>
        <taxon>Ancylostomatinae</taxon>
        <taxon>Ancylostoma</taxon>
    </lineage>
</organism>